<keyword evidence="1" id="KW-1133">Transmembrane helix</keyword>
<organism evidence="2 3">
    <name type="scientific">Mucilaginibacter xinganensis</name>
    <dbReference type="NCBI Taxonomy" id="1234841"/>
    <lineage>
        <taxon>Bacteria</taxon>
        <taxon>Pseudomonadati</taxon>
        <taxon>Bacteroidota</taxon>
        <taxon>Sphingobacteriia</taxon>
        <taxon>Sphingobacteriales</taxon>
        <taxon>Sphingobacteriaceae</taxon>
        <taxon>Mucilaginibacter</taxon>
    </lineage>
</organism>
<sequence>MEQFIYLFTRIALVACLLVIGYLFAIPEKESAEEWDIW</sequence>
<feature type="transmembrane region" description="Helical" evidence="1">
    <location>
        <begin position="7"/>
        <end position="26"/>
    </location>
</feature>
<evidence type="ECO:0000313" key="2">
    <source>
        <dbReference type="EMBL" id="ASU35246.1"/>
    </source>
</evidence>
<dbReference type="KEGG" id="muc:MuYL_3361"/>
<name>A0A223NZJ3_9SPHI</name>
<dbReference type="EMBL" id="CP022743">
    <property type="protein sequence ID" value="ASU35246.1"/>
    <property type="molecule type" value="Genomic_DNA"/>
</dbReference>
<keyword evidence="1" id="KW-0472">Membrane</keyword>
<evidence type="ECO:0000313" key="3">
    <source>
        <dbReference type="Proteomes" id="UP000215002"/>
    </source>
</evidence>
<evidence type="ECO:0000256" key="1">
    <source>
        <dbReference type="SAM" id="Phobius"/>
    </source>
</evidence>
<keyword evidence="1" id="KW-0812">Transmembrane</keyword>
<keyword evidence="3" id="KW-1185">Reference proteome</keyword>
<accession>A0A223NZJ3</accession>
<protein>
    <submittedName>
        <fullName evidence="2">Uncharacterized protein</fullName>
    </submittedName>
</protein>
<proteinExistence type="predicted"/>
<reference evidence="2 3" key="1">
    <citation type="submission" date="2017-08" db="EMBL/GenBank/DDBJ databases">
        <title>Complete genome sequence of Mucilaginibacter sp. strain BJC16-A31.</title>
        <authorList>
            <consortium name="Henan University of Science and Technology"/>
            <person name="You X."/>
        </authorList>
    </citation>
    <scope>NUCLEOTIDE SEQUENCE [LARGE SCALE GENOMIC DNA]</scope>
    <source>
        <strain evidence="2 3">BJC16-A31</strain>
    </source>
</reference>
<dbReference type="AlphaFoldDB" id="A0A223NZJ3"/>
<gene>
    <name evidence="2" type="ORF">MuYL_3361</name>
</gene>
<dbReference type="Proteomes" id="UP000215002">
    <property type="component" value="Chromosome"/>
</dbReference>